<feature type="transmembrane region" description="Helical" evidence="2">
    <location>
        <begin position="65"/>
        <end position="88"/>
    </location>
</feature>
<keyword evidence="2" id="KW-0812">Transmembrane</keyword>
<dbReference type="Proteomes" id="UP001500236">
    <property type="component" value="Unassembled WGS sequence"/>
</dbReference>
<accession>A0ABP6LT43</accession>
<evidence type="ECO:0000313" key="4">
    <source>
        <dbReference type="Proteomes" id="UP001500236"/>
    </source>
</evidence>
<keyword evidence="2" id="KW-0472">Membrane</keyword>
<feature type="transmembrane region" description="Helical" evidence="2">
    <location>
        <begin position="100"/>
        <end position="123"/>
    </location>
</feature>
<keyword evidence="4" id="KW-1185">Reference proteome</keyword>
<sequence>MSVTPPQQQPPQNGSAGGGPDGGKPGRRRAVDLEPETFRRYARFTGWLVLALIVSYIGLQTPLPYRLLAVVAGLVGTAGGVILLVQAIRKKLPALMHVSAAAAIVCCGLFAATATAQALFWGATVEFDQCRSHALTERSMTQCYLDYEDDMLTTIPGLPGSR</sequence>
<feature type="transmembrane region" description="Helical" evidence="2">
    <location>
        <begin position="41"/>
        <end position="59"/>
    </location>
</feature>
<comment type="caution">
    <text evidence="3">The sequence shown here is derived from an EMBL/GenBank/DDBJ whole genome shotgun (WGS) entry which is preliminary data.</text>
</comment>
<gene>
    <name evidence="3" type="ORF">GCM10010529_11690</name>
</gene>
<organism evidence="3 4">
    <name type="scientific">Nesterenkonia aethiopica</name>
    <dbReference type="NCBI Taxonomy" id="269144"/>
    <lineage>
        <taxon>Bacteria</taxon>
        <taxon>Bacillati</taxon>
        <taxon>Actinomycetota</taxon>
        <taxon>Actinomycetes</taxon>
        <taxon>Micrococcales</taxon>
        <taxon>Micrococcaceae</taxon>
        <taxon>Nesterenkonia</taxon>
    </lineage>
</organism>
<evidence type="ECO:0000256" key="2">
    <source>
        <dbReference type="SAM" id="Phobius"/>
    </source>
</evidence>
<reference evidence="4" key="1">
    <citation type="journal article" date="2019" name="Int. J. Syst. Evol. Microbiol.">
        <title>The Global Catalogue of Microorganisms (GCM) 10K type strain sequencing project: providing services to taxonomists for standard genome sequencing and annotation.</title>
        <authorList>
            <consortium name="The Broad Institute Genomics Platform"/>
            <consortium name="The Broad Institute Genome Sequencing Center for Infectious Disease"/>
            <person name="Wu L."/>
            <person name="Ma J."/>
        </authorList>
    </citation>
    <scope>NUCLEOTIDE SEQUENCE [LARGE SCALE GENOMIC DNA]</scope>
    <source>
        <strain evidence="4">JCM 14309</strain>
    </source>
</reference>
<evidence type="ECO:0000313" key="3">
    <source>
        <dbReference type="EMBL" id="GAA3059697.1"/>
    </source>
</evidence>
<dbReference type="EMBL" id="BAAAVT010000006">
    <property type="protein sequence ID" value="GAA3059697.1"/>
    <property type="molecule type" value="Genomic_DNA"/>
</dbReference>
<dbReference type="RefSeq" id="WP_344682049.1">
    <property type="nucleotide sequence ID" value="NZ_BAAAVT010000006.1"/>
</dbReference>
<protein>
    <recommendedName>
        <fullName evidence="5">Transmembrane protein</fullName>
    </recommendedName>
</protein>
<evidence type="ECO:0008006" key="5">
    <source>
        <dbReference type="Google" id="ProtNLM"/>
    </source>
</evidence>
<proteinExistence type="predicted"/>
<feature type="region of interest" description="Disordered" evidence="1">
    <location>
        <begin position="1"/>
        <end position="29"/>
    </location>
</feature>
<keyword evidence="2" id="KW-1133">Transmembrane helix</keyword>
<evidence type="ECO:0000256" key="1">
    <source>
        <dbReference type="SAM" id="MobiDB-lite"/>
    </source>
</evidence>
<name>A0ABP6LT43_9MICC</name>